<accession>A0A285KIA0</accession>
<reference evidence="3 4" key="1">
    <citation type="submission" date="2017-09" db="EMBL/GenBank/DDBJ databases">
        <authorList>
            <person name="Ehlers B."/>
            <person name="Leendertz F.H."/>
        </authorList>
    </citation>
    <scope>NUCLEOTIDE SEQUENCE [LARGE SCALE GENOMIC DNA]</scope>
    <source>
        <strain evidence="3 4">CGMCC 4.6857</strain>
    </source>
</reference>
<dbReference type="EMBL" id="OBDY01000040">
    <property type="protein sequence ID" value="SNY71627.1"/>
    <property type="molecule type" value="Genomic_DNA"/>
</dbReference>
<dbReference type="SUPFAM" id="SSF51735">
    <property type="entry name" value="NAD(P)-binding Rossmann-fold domains"/>
    <property type="match status" value="1"/>
</dbReference>
<dbReference type="PANTHER" id="PTHR42748:SF3">
    <property type="entry name" value="BLL4366 PROTEIN"/>
    <property type="match status" value="1"/>
</dbReference>
<dbReference type="Gene3D" id="3.40.50.720">
    <property type="entry name" value="NAD(P)-binding Rossmann-like Domain"/>
    <property type="match status" value="1"/>
</dbReference>
<organism evidence="3 4">
    <name type="scientific">Paractinoplanes atraurantiacus</name>
    <dbReference type="NCBI Taxonomy" id="1036182"/>
    <lineage>
        <taxon>Bacteria</taxon>
        <taxon>Bacillati</taxon>
        <taxon>Actinomycetota</taxon>
        <taxon>Actinomycetes</taxon>
        <taxon>Micromonosporales</taxon>
        <taxon>Micromonosporaceae</taxon>
        <taxon>Paractinoplanes</taxon>
    </lineage>
</organism>
<name>A0A285KIA0_9ACTN</name>
<dbReference type="InterPro" id="IPR051164">
    <property type="entry name" value="NmrA-like_oxidored"/>
</dbReference>
<dbReference type="RefSeq" id="WP_245923849.1">
    <property type="nucleotide sequence ID" value="NZ_OBDY01000040.1"/>
</dbReference>
<dbReference type="Proteomes" id="UP000219612">
    <property type="component" value="Unassembled WGS sequence"/>
</dbReference>
<dbReference type="PANTHER" id="PTHR42748">
    <property type="entry name" value="NITROGEN METABOLITE REPRESSION PROTEIN NMRA FAMILY MEMBER"/>
    <property type="match status" value="1"/>
</dbReference>
<sequence length="250" mass="26292">MKTLRIAVAGGTGLAGRQVVEAIRTRGHSPVVLSRAAGVDLLTGAGLDDALTGADVVVDVSNVLTQRKAVAVDFFEKAGTHLTAAATRAGVRHLLSLSIVGVDRVKNGYYTGKLRQEEIVRTSGLPWTILRATQFHEFAGQLLSAVPGPLALVPTGKVQPIAVREVGEHLAALALEPPQAMAPELAGPRLETLVDMARRLMAAGGARRRPVLPVYFPGGMSAGGLLPTSDGPRGTQTYTDWLKENTAAFH</sequence>
<proteinExistence type="predicted"/>
<evidence type="ECO:0000313" key="3">
    <source>
        <dbReference type="EMBL" id="SNY71627.1"/>
    </source>
</evidence>
<feature type="domain" description="NAD(P)-binding" evidence="2">
    <location>
        <begin position="10"/>
        <end position="137"/>
    </location>
</feature>
<dbReference type="AlphaFoldDB" id="A0A285KIA0"/>
<evidence type="ECO:0000313" key="4">
    <source>
        <dbReference type="Proteomes" id="UP000219612"/>
    </source>
</evidence>
<gene>
    <name evidence="3" type="ORF">SAMN05421748_14068</name>
</gene>
<evidence type="ECO:0000259" key="2">
    <source>
        <dbReference type="Pfam" id="PF13460"/>
    </source>
</evidence>
<keyword evidence="1" id="KW-0521">NADP</keyword>
<dbReference type="InterPro" id="IPR036291">
    <property type="entry name" value="NAD(P)-bd_dom_sf"/>
</dbReference>
<keyword evidence="4" id="KW-1185">Reference proteome</keyword>
<dbReference type="InterPro" id="IPR016040">
    <property type="entry name" value="NAD(P)-bd_dom"/>
</dbReference>
<dbReference type="Pfam" id="PF13460">
    <property type="entry name" value="NAD_binding_10"/>
    <property type="match status" value="1"/>
</dbReference>
<evidence type="ECO:0000256" key="1">
    <source>
        <dbReference type="ARBA" id="ARBA00022857"/>
    </source>
</evidence>
<protein>
    <submittedName>
        <fullName evidence="3">Uncharacterized conserved protein YbjT, contains NAD(P)-binding and DUF2867 domains</fullName>
    </submittedName>
</protein>